<organism evidence="1 2">
    <name type="scientific">Nephila pilipes</name>
    <name type="common">Giant wood spider</name>
    <name type="synonym">Nephila maculata</name>
    <dbReference type="NCBI Taxonomy" id="299642"/>
    <lineage>
        <taxon>Eukaryota</taxon>
        <taxon>Metazoa</taxon>
        <taxon>Ecdysozoa</taxon>
        <taxon>Arthropoda</taxon>
        <taxon>Chelicerata</taxon>
        <taxon>Arachnida</taxon>
        <taxon>Araneae</taxon>
        <taxon>Araneomorphae</taxon>
        <taxon>Entelegynae</taxon>
        <taxon>Araneoidea</taxon>
        <taxon>Nephilidae</taxon>
        <taxon>Nephila</taxon>
    </lineage>
</organism>
<name>A0A8X6P8K3_NEPPI</name>
<protein>
    <submittedName>
        <fullName evidence="1">Uncharacterized protein</fullName>
    </submittedName>
</protein>
<keyword evidence="2" id="KW-1185">Reference proteome</keyword>
<accession>A0A8X6P8K3</accession>
<gene>
    <name evidence="1" type="primary">AVEN_1449_1</name>
    <name evidence="1" type="ORF">NPIL_283671</name>
</gene>
<evidence type="ECO:0000313" key="2">
    <source>
        <dbReference type="Proteomes" id="UP000887013"/>
    </source>
</evidence>
<dbReference type="AlphaFoldDB" id="A0A8X6P8K3"/>
<comment type="caution">
    <text evidence="1">The sequence shown here is derived from an EMBL/GenBank/DDBJ whole genome shotgun (WGS) entry which is preliminary data.</text>
</comment>
<dbReference type="EMBL" id="BMAW01113364">
    <property type="protein sequence ID" value="GFT56641.1"/>
    <property type="molecule type" value="Genomic_DNA"/>
</dbReference>
<evidence type="ECO:0000313" key="1">
    <source>
        <dbReference type="EMBL" id="GFT56641.1"/>
    </source>
</evidence>
<reference evidence="1" key="1">
    <citation type="submission" date="2020-08" db="EMBL/GenBank/DDBJ databases">
        <title>Multicomponent nature underlies the extraordinary mechanical properties of spider dragline silk.</title>
        <authorList>
            <person name="Kono N."/>
            <person name="Nakamura H."/>
            <person name="Mori M."/>
            <person name="Yoshida Y."/>
            <person name="Ohtoshi R."/>
            <person name="Malay A.D."/>
            <person name="Moran D.A.P."/>
            <person name="Tomita M."/>
            <person name="Numata K."/>
            <person name="Arakawa K."/>
        </authorList>
    </citation>
    <scope>NUCLEOTIDE SEQUENCE</scope>
</reference>
<dbReference type="OrthoDB" id="10471776at2759"/>
<proteinExistence type="predicted"/>
<dbReference type="Proteomes" id="UP000887013">
    <property type="component" value="Unassembled WGS sequence"/>
</dbReference>
<sequence length="112" mass="13182">MAEKSEYDFDDLLEDDESRELEDMFNILDTQKQKKLKPNKLEKALHTKRPFKFIDESIEDWGAEDLFEEVLEIDEEPDFKVTFYSLVTIENIDHLSLPKTVSSNPKNAEIVQ</sequence>